<name>A0ABP9FZB4_9SPHI</name>
<evidence type="ECO:0008006" key="3">
    <source>
        <dbReference type="Google" id="ProtNLM"/>
    </source>
</evidence>
<protein>
    <recommendedName>
        <fullName evidence="3">DUF4138 domain-containing protein</fullName>
    </recommendedName>
</protein>
<proteinExistence type="predicted"/>
<dbReference type="InterPro" id="IPR046230">
    <property type="entry name" value="DUF6263"/>
</dbReference>
<sequence>MARPGLFTLLMLLTCFAFAQKRSIALKLKPGATYSFVIKQTSTTSQTIRQRPLETRLILTAGMRFMVSNVTEGDYTLNTTFDSIKLQLELPNGDLQFNTEKRGDSGIYAVVLKSLKKRPFNIRLSKTGKIMEVEGSDNNLQKAIADTKADTAQRQQALEQLRQSVGSTAITNLLQKIFNIYPEVAVSNNDKWIIQTQNKGEPDIATRNYYMVKTALPKSIVIQGNGTIQSVAPARPALLNGMPVERNLAGDTYVNITTDYISGWPLRAEINEKLNGVIIINDNPQLPGGLAIPININNIVTLSIP</sequence>
<evidence type="ECO:0000313" key="2">
    <source>
        <dbReference type="Proteomes" id="UP001501436"/>
    </source>
</evidence>
<accession>A0ABP9FZB4</accession>
<comment type="caution">
    <text evidence="1">The sequence shown here is derived from an EMBL/GenBank/DDBJ whole genome shotgun (WGS) entry which is preliminary data.</text>
</comment>
<evidence type="ECO:0000313" key="1">
    <source>
        <dbReference type="EMBL" id="GAA4921987.1"/>
    </source>
</evidence>
<reference evidence="2" key="1">
    <citation type="journal article" date="2019" name="Int. J. Syst. Evol. Microbiol.">
        <title>The Global Catalogue of Microorganisms (GCM) 10K type strain sequencing project: providing services to taxonomists for standard genome sequencing and annotation.</title>
        <authorList>
            <consortium name="The Broad Institute Genomics Platform"/>
            <consortium name="The Broad Institute Genome Sequencing Center for Infectious Disease"/>
            <person name="Wu L."/>
            <person name="Ma J."/>
        </authorList>
    </citation>
    <scope>NUCLEOTIDE SEQUENCE [LARGE SCALE GENOMIC DNA]</scope>
    <source>
        <strain evidence="2">JCM 18283</strain>
    </source>
</reference>
<dbReference type="EMBL" id="BAABJI010000002">
    <property type="protein sequence ID" value="GAA4921987.1"/>
    <property type="molecule type" value="Genomic_DNA"/>
</dbReference>
<keyword evidence="2" id="KW-1185">Reference proteome</keyword>
<gene>
    <name evidence="1" type="ORF">GCM10023313_27380</name>
</gene>
<organism evidence="1 2">
    <name type="scientific">Mucilaginibacter defluvii</name>
    <dbReference type="NCBI Taxonomy" id="1196019"/>
    <lineage>
        <taxon>Bacteria</taxon>
        <taxon>Pseudomonadati</taxon>
        <taxon>Bacteroidota</taxon>
        <taxon>Sphingobacteriia</taxon>
        <taxon>Sphingobacteriales</taxon>
        <taxon>Sphingobacteriaceae</taxon>
        <taxon>Mucilaginibacter</taxon>
    </lineage>
</organism>
<dbReference type="Proteomes" id="UP001501436">
    <property type="component" value="Unassembled WGS sequence"/>
</dbReference>
<dbReference type="Pfam" id="PF19777">
    <property type="entry name" value="DUF6263"/>
    <property type="match status" value="1"/>
</dbReference>